<proteinExistence type="predicted"/>
<organism evidence="2 3">
    <name type="scientific">Aspergillus lentulus</name>
    <dbReference type="NCBI Taxonomy" id="293939"/>
    <lineage>
        <taxon>Eukaryota</taxon>
        <taxon>Fungi</taxon>
        <taxon>Dikarya</taxon>
        <taxon>Ascomycota</taxon>
        <taxon>Pezizomycotina</taxon>
        <taxon>Eurotiomycetes</taxon>
        <taxon>Eurotiomycetidae</taxon>
        <taxon>Eurotiales</taxon>
        <taxon>Aspergillaceae</taxon>
        <taxon>Aspergillus</taxon>
        <taxon>Aspergillus subgen. Fumigati</taxon>
    </lineage>
</organism>
<sequence length="127" mass="14740">MDSLNDINRELERLKDLAVEYPELNQNERFTRFSRLLSQQDHLNHILTELATATHEAETILDIPPSYRGLSPDTMDPHKEEAFGPRERKPQMPHVPTMMLHNAPETKVLTEDDILLTATQPPKFRSR</sequence>
<reference evidence="2 3" key="1">
    <citation type="submission" date="2020-01" db="EMBL/GenBank/DDBJ databases">
        <title>Draft genome sequence of Aspergillus lentulus IFM 60648.</title>
        <authorList>
            <person name="Takahashi H."/>
            <person name="Yaguchi T."/>
        </authorList>
    </citation>
    <scope>NUCLEOTIDE SEQUENCE [LARGE SCALE GENOMIC DNA]</scope>
    <source>
        <strain evidence="2 3">IFM 60648</strain>
    </source>
</reference>
<evidence type="ECO:0000313" key="3">
    <source>
        <dbReference type="Proteomes" id="UP000465220"/>
    </source>
</evidence>
<protein>
    <submittedName>
        <fullName evidence="2">Uncharacterized protein</fullName>
    </submittedName>
</protein>
<feature type="compositionally biased region" description="Basic and acidic residues" evidence="1">
    <location>
        <begin position="75"/>
        <end position="90"/>
    </location>
</feature>
<evidence type="ECO:0000256" key="1">
    <source>
        <dbReference type="SAM" id="MobiDB-lite"/>
    </source>
</evidence>
<evidence type="ECO:0000313" key="2">
    <source>
        <dbReference type="EMBL" id="GFF72041.1"/>
    </source>
</evidence>
<comment type="caution">
    <text evidence="2">The sequence shown here is derived from an EMBL/GenBank/DDBJ whole genome shotgun (WGS) entry which is preliminary data.</text>
</comment>
<dbReference type="Proteomes" id="UP000465220">
    <property type="component" value="Unassembled WGS sequence"/>
</dbReference>
<accession>A0ABQ1A2K7</accession>
<name>A0ABQ1A2K7_ASPLE</name>
<keyword evidence="3" id="KW-1185">Reference proteome</keyword>
<gene>
    <name evidence="2" type="ORF">IFM60648_03583</name>
</gene>
<dbReference type="EMBL" id="BLKI01000015">
    <property type="protein sequence ID" value="GFF72041.1"/>
    <property type="molecule type" value="Genomic_DNA"/>
</dbReference>
<feature type="region of interest" description="Disordered" evidence="1">
    <location>
        <begin position="65"/>
        <end position="97"/>
    </location>
</feature>